<evidence type="ECO:0000313" key="2">
    <source>
        <dbReference type="EMBL" id="KAJ7393568.1"/>
    </source>
</evidence>
<dbReference type="Proteomes" id="UP001163046">
    <property type="component" value="Unassembled WGS sequence"/>
</dbReference>
<feature type="compositionally biased region" description="Polar residues" evidence="1">
    <location>
        <begin position="74"/>
        <end position="86"/>
    </location>
</feature>
<organism evidence="2 3">
    <name type="scientific">Desmophyllum pertusum</name>
    <dbReference type="NCBI Taxonomy" id="174260"/>
    <lineage>
        <taxon>Eukaryota</taxon>
        <taxon>Metazoa</taxon>
        <taxon>Cnidaria</taxon>
        <taxon>Anthozoa</taxon>
        <taxon>Hexacorallia</taxon>
        <taxon>Scleractinia</taxon>
        <taxon>Caryophylliina</taxon>
        <taxon>Caryophylliidae</taxon>
        <taxon>Desmophyllum</taxon>
    </lineage>
</organism>
<dbReference type="AlphaFoldDB" id="A0A9X0DCC8"/>
<evidence type="ECO:0000313" key="3">
    <source>
        <dbReference type="Proteomes" id="UP001163046"/>
    </source>
</evidence>
<feature type="compositionally biased region" description="Low complexity" evidence="1">
    <location>
        <begin position="87"/>
        <end position="97"/>
    </location>
</feature>
<proteinExistence type="predicted"/>
<evidence type="ECO:0000256" key="1">
    <source>
        <dbReference type="SAM" id="MobiDB-lite"/>
    </source>
</evidence>
<dbReference type="OrthoDB" id="10610265at2759"/>
<dbReference type="EMBL" id="MU825398">
    <property type="protein sequence ID" value="KAJ7393568.1"/>
    <property type="molecule type" value="Genomic_DNA"/>
</dbReference>
<keyword evidence="3" id="KW-1185">Reference proteome</keyword>
<comment type="caution">
    <text evidence="2">The sequence shown here is derived from an EMBL/GenBank/DDBJ whole genome shotgun (WGS) entry which is preliminary data.</text>
</comment>
<accession>A0A9X0DCC8</accession>
<protein>
    <submittedName>
        <fullName evidence="2">Uncharacterized protein</fullName>
    </submittedName>
</protein>
<gene>
    <name evidence="2" type="ORF">OS493_006553</name>
</gene>
<reference evidence="2" key="1">
    <citation type="submission" date="2023-01" db="EMBL/GenBank/DDBJ databases">
        <title>Genome assembly of the deep-sea coral Lophelia pertusa.</title>
        <authorList>
            <person name="Herrera S."/>
            <person name="Cordes E."/>
        </authorList>
    </citation>
    <scope>NUCLEOTIDE SEQUENCE</scope>
    <source>
        <strain evidence="2">USNM1676648</strain>
        <tissue evidence="2">Polyp</tissue>
    </source>
</reference>
<sequence length="194" mass="22214">MEPMMLSVDDFEEELQGEYGKIFNNIAYIRAQKRKHRVHERGDGKIGKNPCLVTSYKKEEGKAEILSDELSQTTDKLQSTSEQDIINTNKSTSSTKTDQCSRKGLNPQENESRDCLLYDKVAKDLEAVFNKYMLINSNPDSGDSLEGERNPEITLDVTNESYAEREKPTPPRNQIKYKTVHTKNDILYIWTADV</sequence>
<feature type="region of interest" description="Disordered" evidence="1">
    <location>
        <begin position="74"/>
        <end position="109"/>
    </location>
</feature>
<name>A0A9X0DCC8_9CNID</name>